<dbReference type="Proteomes" id="UP000276133">
    <property type="component" value="Unassembled WGS sequence"/>
</dbReference>
<dbReference type="InterPro" id="IPR045217">
    <property type="entry name" value="PNPLA8-like"/>
</dbReference>
<dbReference type="CDD" id="cd07211">
    <property type="entry name" value="Pat_PNPLA8"/>
    <property type="match status" value="1"/>
</dbReference>
<feature type="active site" description="Nucleophile" evidence="4">
    <location>
        <position position="283"/>
    </location>
</feature>
<dbReference type="STRING" id="10195.A0A3M7RU14"/>
<dbReference type="InterPro" id="IPR016035">
    <property type="entry name" value="Acyl_Trfase/lysoPLipase"/>
</dbReference>
<dbReference type="EMBL" id="REGN01002621">
    <property type="protein sequence ID" value="RNA26982.1"/>
    <property type="molecule type" value="Genomic_DNA"/>
</dbReference>
<dbReference type="GO" id="GO:0047499">
    <property type="term" value="F:calcium-independent phospholipase A2 activity"/>
    <property type="evidence" value="ECO:0007669"/>
    <property type="project" value="TreeGrafter"/>
</dbReference>
<comment type="caution">
    <text evidence="6">The sequence shown here is derived from an EMBL/GenBank/DDBJ whole genome shotgun (WGS) entry which is preliminary data.</text>
</comment>
<gene>
    <name evidence="6" type="ORF">BpHYR1_013053</name>
</gene>
<dbReference type="PANTHER" id="PTHR24185:SF1">
    <property type="entry name" value="CALCIUM-INDEPENDENT PHOSPHOLIPASE A2-GAMMA"/>
    <property type="match status" value="1"/>
</dbReference>
<dbReference type="PROSITE" id="PS51635">
    <property type="entry name" value="PNPLA"/>
    <property type="match status" value="1"/>
</dbReference>
<feature type="short sequence motif" description="DGA/G" evidence="4">
    <location>
        <begin position="426"/>
        <end position="428"/>
    </location>
</feature>
<dbReference type="GO" id="GO:0016020">
    <property type="term" value="C:membrane"/>
    <property type="evidence" value="ECO:0007669"/>
    <property type="project" value="TreeGrafter"/>
</dbReference>
<sequence length="575" mass="65939">MRPFQNVWRNMAHKKSSIYSIIRKSDKINLNIARYLRDSTKLSSHLIDKNDIDHKEHKSQLNGEVEALGYNGTAILNYIQVPFSGLGQKYSNIYNYLSTFVSSKKEPQKPLADIPIKHEIKPISLKDTSAQKTILIPKKSVPCAQAELSLENRTVQLCDSIEKATSILLQSTLISDLFKLLYQNPQDVTDIIYRRHRRIINALIRIRDRAYEKNDKLLYGNINQCLAIIGYVDHDSIKHKGINILALDGGGARGFVTIEILKNLEKLCDKPIHKIFDYICGTSTGAVLAALVGIYKLPLDEIERQYKHFIKEIFSTNRATGIGNLMMTYAYYDTKVWENMLKEAVGDTLVINSAKEKDSCKIALVSNVTTPNHMRVFLFRNYSIPSYSQSHYDGTIRHRVWEALRASSAAPGYYEDFKLDGYVFHDGGLLANNPTPIALHEVKHLWPSAKTNCIVSIGNGRYKPEGYLINKANSISLRQKITRIVGGISCTETVHNMMLDLLPTKIYFRFNPYLSEEFHLDENRPIKWKLMQFETNMYMRRNKYKFEMAAKNLLVAKTPGQKFCEMFQKRYLSPI</sequence>
<proteinExistence type="predicted"/>
<name>A0A3M7RU14_BRAPC</name>
<keyword evidence="7" id="KW-1185">Reference proteome</keyword>
<protein>
    <submittedName>
        <fullName evidence="6">Calcium-independent phospholipase A2-gamma-like</fullName>
    </submittedName>
</protein>
<feature type="short sequence motif" description="GXGXXG" evidence="4">
    <location>
        <begin position="249"/>
        <end position="254"/>
    </location>
</feature>
<dbReference type="SUPFAM" id="SSF52151">
    <property type="entry name" value="FabD/lysophospholipase-like"/>
    <property type="match status" value="1"/>
</dbReference>
<organism evidence="6 7">
    <name type="scientific">Brachionus plicatilis</name>
    <name type="common">Marine rotifer</name>
    <name type="synonym">Brachionus muelleri</name>
    <dbReference type="NCBI Taxonomy" id="10195"/>
    <lineage>
        <taxon>Eukaryota</taxon>
        <taxon>Metazoa</taxon>
        <taxon>Spiralia</taxon>
        <taxon>Gnathifera</taxon>
        <taxon>Rotifera</taxon>
        <taxon>Eurotatoria</taxon>
        <taxon>Monogononta</taxon>
        <taxon>Pseudotrocha</taxon>
        <taxon>Ploima</taxon>
        <taxon>Brachionidae</taxon>
        <taxon>Brachionus</taxon>
    </lineage>
</organism>
<evidence type="ECO:0000256" key="2">
    <source>
        <dbReference type="ARBA" id="ARBA00022963"/>
    </source>
</evidence>
<evidence type="ECO:0000256" key="3">
    <source>
        <dbReference type="ARBA" id="ARBA00023098"/>
    </source>
</evidence>
<dbReference type="Pfam" id="PF01734">
    <property type="entry name" value="Patatin"/>
    <property type="match status" value="1"/>
</dbReference>
<dbReference type="AlphaFoldDB" id="A0A3M7RU14"/>
<dbReference type="InterPro" id="IPR002641">
    <property type="entry name" value="PNPLA_dom"/>
</dbReference>
<dbReference type="Gene3D" id="3.40.1090.10">
    <property type="entry name" value="Cytosolic phospholipase A2 catalytic domain"/>
    <property type="match status" value="1"/>
</dbReference>
<evidence type="ECO:0000259" key="5">
    <source>
        <dbReference type="PROSITE" id="PS51635"/>
    </source>
</evidence>
<evidence type="ECO:0000313" key="7">
    <source>
        <dbReference type="Proteomes" id="UP000276133"/>
    </source>
</evidence>
<dbReference type="PANTHER" id="PTHR24185">
    <property type="entry name" value="CALCIUM-INDEPENDENT PHOSPHOLIPASE A2-GAMMA"/>
    <property type="match status" value="1"/>
</dbReference>
<keyword evidence="2 4" id="KW-0442">Lipid degradation</keyword>
<keyword evidence="3 4" id="KW-0443">Lipid metabolism</keyword>
<accession>A0A3M7RU14</accession>
<dbReference type="GO" id="GO:0016042">
    <property type="term" value="P:lipid catabolic process"/>
    <property type="evidence" value="ECO:0007669"/>
    <property type="project" value="UniProtKB-UniRule"/>
</dbReference>
<reference evidence="6 7" key="1">
    <citation type="journal article" date="2018" name="Sci. Rep.">
        <title>Genomic signatures of local adaptation to the degree of environmental predictability in rotifers.</title>
        <authorList>
            <person name="Franch-Gras L."/>
            <person name="Hahn C."/>
            <person name="Garcia-Roger E.M."/>
            <person name="Carmona M.J."/>
            <person name="Serra M."/>
            <person name="Gomez A."/>
        </authorList>
    </citation>
    <scope>NUCLEOTIDE SEQUENCE [LARGE SCALE GENOMIC DNA]</scope>
    <source>
        <strain evidence="6">HYR1</strain>
    </source>
</reference>
<feature type="domain" description="PNPLA" evidence="5">
    <location>
        <begin position="245"/>
        <end position="439"/>
    </location>
</feature>
<dbReference type="GO" id="GO:0019369">
    <property type="term" value="P:arachidonate metabolic process"/>
    <property type="evidence" value="ECO:0007669"/>
    <property type="project" value="TreeGrafter"/>
</dbReference>
<dbReference type="OrthoDB" id="630895at2759"/>
<feature type="short sequence motif" description="GXSXG" evidence="4">
    <location>
        <begin position="281"/>
        <end position="285"/>
    </location>
</feature>
<evidence type="ECO:0000256" key="4">
    <source>
        <dbReference type="PROSITE-ProRule" id="PRU01161"/>
    </source>
</evidence>
<evidence type="ECO:0000313" key="6">
    <source>
        <dbReference type="EMBL" id="RNA26982.1"/>
    </source>
</evidence>
<evidence type="ECO:0000256" key="1">
    <source>
        <dbReference type="ARBA" id="ARBA00022801"/>
    </source>
</evidence>
<keyword evidence="1 4" id="KW-0378">Hydrolase</keyword>
<feature type="active site" description="Proton acceptor" evidence="4">
    <location>
        <position position="426"/>
    </location>
</feature>